<dbReference type="GO" id="GO:0003677">
    <property type="term" value="F:DNA binding"/>
    <property type="evidence" value="ECO:0007669"/>
    <property type="project" value="InterPro"/>
</dbReference>
<dbReference type="InterPro" id="IPR007159">
    <property type="entry name" value="SpoVT-AbrB_dom"/>
</dbReference>
<dbReference type="Gene3D" id="2.10.260.10">
    <property type="match status" value="1"/>
</dbReference>
<dbReference type="Pfam" id="PF04014">
    <property type="entry name" value="MazE_antitoxin"/>
    <property type="match status" value="1"/>
</dbReference>
<dbReference type="NCBIfam" id="TIGR01439">
    <property type="entry name" value="lp_hng_hel_AbrB"/>
    <property type="match status" value="1"/>
</dbReference>
<feature type="domain" description="SpoVT-AbrB" evidence="1">
    <location>
        <begin position="3"/>
        <end position="48"/>
    </location>
</feature>
<dbReference type="SMART" id="SM00966">
    <property type="entry name" value="SpoVT_AbrB"/>
    <property type="match status" value="1"/>
</dbReference>
<dbReference type="InterPro" id="IPR037914">
    <property type="entry name" value="SpoVT-AbrB_sf"/>
</dbReference>
<evidence type="ECO:0000313" key="2">
    <source>
        <dbReference type="EMBL" id="KKL23079.1"/>
    </source>
</evidence>
<protein>
    <recommendedName>
        <fullName evidence="1">SpoVT-AbrB domain-containing protein</fullName>
    </recommendedName>
</protein>
<accession>A0A0F9BMJ1</accession>
<comment type="caution">
    <text evidence="2">The sequence shown here is derived from an EMBL/GenBank/DDBJ whole genome shotgun (WGS) entry which is preliminary data.</text>
</comment>
<name>A0A0F9BMJ1_9ZZZZ</name>
<proteinExistence type="predicted"/>
<evidence type="ECO:0000259" key="1">
    <source>
        <dbReference type="PROSITE" id="PS51740"/>
    </source>
</evidence>
<organism evidence="2">
    <name type="scientific">marine sediment metagenome</name>
    <dbReference type="NCBI Taxonomy" id="412755"/>
    <lineage>
        <taxon>unclassified sequences</taxon>
        <taxon>metagenomes</taxon>
        <taxon>ecological metagenomes</taxon>
    </lineage>
</organism>
<dbReference type="AlphaFoldDB" id="A0A0F9BMJ1"/>
<dbReference type="EMBL" id="LAZR01037108">
    <property type="protein sequence ID" value="KKL23079.1"/>
    <property type="molecule type" value="Genomic_DNA"/>
</dbReference>
<dbReference type="PROSITE" id="PS51740">
    <property type="entry name" value="SPOVT_ABRB"/>
    <property type="match status" value="1"/>
</dbReference>
<gene>
    <name evidence="2" type="ORF">LCGC14_2428970</name>
</gene>
<dbReference type="SUPFAM" id="SSF89447">
    <property type="entry name" value="AbrB/MazE/MraZ-like"/>
    <property type="match status" value="1"/>
</dbReference>
<reference evidence="2" key="1">
    <citation type="journal article" date="2015" name="Nature">
        <title>Complex archaea that bridge the gap between prokaryotes and eukaryotes.</title>
        <authorList>
            <person name="Spang A."/>
            <person name="Saw J.H."/>
            <person name="Jorgensen S.L."/>
            <person name="Zaremba-Niedzwiedzka K."/>
            <person name="Martijn J."/>
            <person name="Lind A.E."/>
            <person name="van Eijk R."/>
            <person name="Schleper C."/>
            <person name="Guy L."/>
            <person name="Ettema T.J."/>
        </authorList>
    </citation>
    <scope>NUCLEOTIDE SEQUENCE</scope>
</reference>
<sequence length="71" mass="7889">MKVINATVSSRGYIVLPAGLRKEMNIKAGTKILLHREENKIILQPVTSFTQRLAGLTDQSFGMGWSNSTRN</sequence>